<dbReference type="EMBL" id="LNQE01000695">
    <property type="protein sequence ID" value="KUG25403.1"/>
    <property type="molecule type" value="Genomic_DNA"/>
</dbReference>
<sequence length="72" mass="8282">MTELLNKAVKEASKLSESLQDELALQLLDDIRNEIKWQSTLSKEQDKLNKFAQRAKTDSLNGKTKKIHLDEL</sequence>
<proteinExistence type="predicted"/>
<name>A0A0W8FWX0_9ZZZZ</name>
<comment type="caution">
    <text evidence="1">The sequence shown here is derived from an EMBL/GenBank/DDBJ whole genome shotgun (WGS) entry which is preliminary data.</text>
</comment>
<gene>
    <name evidence="1" type="ORF">ASZ90_004778</name>
</gene>
<protein>
    <submittedName>
        <fullName evidence="1">Uncharacterized protein</fullName>
    </submittedName>
</protein>
<reference evidence="1" key="1">
    <citation type="journal article" date="2015" name="Proc. Natl. Acad. Sci. U.S.A.">
        <title>Networks of energetic and metabolic interactions define dynamics in microbial communities.</title>
        <authorList>
            <person name="Embree M."/>
            <person name="Liu J.K."/>
            <person name="Al-Bassam M.M."/>
            <person name="Zengler K."/>
        </authorList>
    </citation>
    <scope>NUCLEOTIDE SEQUENCE</scope>
</reference>
<dbReference type="AlphaFoldDB" id="A0A0W8FWX0"/>
<organism evidence="1">
    <name type="scientific">hydrocarbon metagenome</name>
    <dbReference type="NCBI Taxonomy" id="938273"/>
    <lineage>
        <taxon>unclassified sequences</taxon>
        <taxon>metagenomes</taxon>
        <taxon>ecological metagenomes</taxon>
    </lineage>
</organism>
<accession>A0A0W8FWX0</accession>
<evidence type="ECO:0000313" key="1">
    <source>
        <dbReference type="EMBL" id="KUG25403.1"/>
    </source>
</evidence>